<dbReference type="AlphaFoldDB" id="A0A0A0E8T5"/>
<dbReference type="EMBL" id="AQQX01000030">
    <property type="protein sequence ID" value="KGM46605.1"/>
    <property type="molecule type" value="Genomic_DNA"/>
</dbReference>
<dbReference type="OrthoDB" id="7858276at2"/>
<comment type="caution">
    <text evidence="2">The sequence shown here is derived from an EMBL/GenBank/DDBJ whole genome shotgun (WGS) entry which is preliminary data.</text>
</comment>
<dbReference type="eggNOG" id="ENOG50332N7">
    <property type="taxonomic scope" value="Bacteria"/>
</dbReference>
<protein>
    <submittedName>
        <fullName evidence="2">Uncharacterized protein</fullName>
    </submittedName>
</protein>
<reference evidence="2 3" key="1">
    <citation type="journal article" date="2015" name="Antonie Van Leeuwenhoek">
        <title>Pseudooceanicola atlanticus gen. nov. sp. nov., isolated from surface seawater of the Atlantic Ocean and reclassification of Oceanicola batsensis, Oceanicola marinus, Oceanicola nitratireducens, Oceanicola nanhaiensis, Oceanicola antarcticus and Oceanicola flagellatus, as Pseudooceanicola batsensis comb. nov., Pseudooceanicola marinus comb. nov., Pseudooceanicola nitratireducens comb. nov., Pseudooceanicola nanhaiensis comb. nov., Pseudooceanicola antarcticus comb. nov., and Pseudooceanicola flagellatus comb. nov.</title>
        <authorList>
            <person name="Lai Q."/>
            <person name="Li G."/>
            <person name="Liu X."/>
            <person name="Du Y."/>
            <person name="Sun F."/>
            <person name="Shao Z."/>
        </authorList>
    </citation>
    <scope>NUCLEOTIDE SEQUENCE [LARGE SCALE GENOMIC DNA]</scope>
    <source>
        <strain evidence="2 3">22II-s11g</strain>
    </source>
</reference>
<name>A0A0A0E8T5_9RHOB</name>
<dbReference type="RefSeq" id="WP_043754861.1">
    <property type="nucleotide sequence ID" value="NZ_AQQX01000030.1"/>
</dbReference>
<organism evidence="2 3">
    <name type="scientific">Pseudooceanicola atlanticus</name>
    <dbReference type="NCBI Taxonomy" id="1461694"/>
    <lineage>
        <taxon>Bacteria</taxon>
        <taxon>Pseudomonadati</taxon>
        <taxon>Pseudomonadota</taxon>
        <taxon>Alphaproteobacteria</taxon>
        <taxon>Rhodobacterales</taxon>
        <taxon>Paracoccaceae</taxon>
        <taxon>Pseudooceanicola</taxon>
    </lineage>
</organism>
<sequence>MNVTEIKAAVDAGKSVHWANEGYRVHRDTLGQYLITYVWNGSTIGLTDRSGRRLNGDEADFFTSVSTRGADGEQGREVRGATSEGHPDAETG</sequence>
<gene>
    <name evidence="2" type="ORF">ATO9_22950</name>
</gene>
<keyword evidence="3" id="KW-1185">Reference proteome</keyword>
<accession>A0A0A0E8T5</accession>
<evidence type="ECO:0000256" key="1">
    <source>
        <dbReference type="SAM" id="MobiDB-lite"/>
    </source>
</evidence>
<feature type="compositionally biased region" description="Basic and acidic residues" evidence="1">
    <location>
        <begin position="70"/>
        <end position="92"/>
    </location>
</feature>
<proteinExistence type="predicted"/>
<evidence type="ECO:0000313" key="2">
    <source>
        <dbReference type="EMBL" id="KGM46605.1"/>
    </source>
</evidence>
<dbReference type="Proteomes" id="UP000030004">
    <property type="component" value="Unassembled WGS sequence"/>
</dbReference>
<feature type="region of interest" description="Disordered" evidence="1">
    <location>
        <begin position="64"/>
        <end position="92"/>
    </location>
</feature>
<evidence type="ECO:0000313" key="3">
    <source>
        <dbReference type="Proteomes" id="UP000030004"/>
    </source>
</evidence>